<keyword evidence="1" id="KW-0812">Transmembrane</keyword>
<dbReference type="FunFam" id="2.60.120.1440:FF:000001">
    <property type="entry name" value="Putative anti-sigma factor"/>
    <property type="match status" value="1"/>
</dbReference>
<dbReference type="GO" id="GO:0016989">
    <property type="term" value="F:sigma factor antagonist activity"/>
    <property type="evidence" value="ECO:0007669"/>
    <property type="project" value="TreeGrafter"/>
</dbReference>
<evidence type="ECO:0000313" key="4">
    <source>
        <dbReference type="EMBL" id="GGG86118.1"/>
    </source>
</evidence>
<evidence type="ECO:0000259" key="3">
    <source>
        <dbReference type="Pfam" id="PF16344"/>
    </source>
</evidence>
<dbReference type="Pfam" id="PF16344">
    <property type="entry name" value="FecR_C"/>
    <property type="match status" value="1"/>
</dbReference>
<protein>
    <submittedName>
        <fullName evidence="4">Iron dicitrate transporter FecR</fullName>
    </submittedName>
</protein>
<evidence type="ECO:0000256" key="1">
    <source>
        <dbReference type="SAM" id="Phobius"/>
    </source>
</evidence>
<dbReference type="EMBL" id="BMER01000001">
    <property type="protein sequence ID" value="GGG86118.1"/>
    <property type="molecule type" value="Genomic_DNA"/>
</dbReference>
<proteinExistence type="predicted"/>
<feature type="domain" description="FecR protein" evidence="2">
    <location>
        <begin position="174"/>
        <end position="268"/>
    </location>
</feature>
<evidence type="ECO:0000313" key="5">
    <source>
        <dbReference type="Proteomes" id="UP000660862"/>
    </source>
</evidence>
<dbReference type="PANTHER" id="PTHR30273">
    <property type="entry name" value="PERIPLASMIC SIGNAL SENSOR AND SIGMA FACTOR ACTIVATOR FECR-RELATED"/>
    <property type="match status" value="1"/>
</dbReference>
<dbReference type="Pfam" id="PF04773">
    <property type="entry name" value="FecR"/>
    <property type="match status" value="1"/>
</dbReference>
<keyword evidence="5" id="KW-1185">Reference proteome</keyword>
<comment type="caution">
    <text evidence="4">The sequence shown here is derived from an EMBL/GenBank/DDBJ whole genome shotgun (WGS) entry which is preliminary data.</text>
</comment>
<dbReference type="AlphaFoldDB" id="A0A917HQD0"/>
<keyword evidence="1" id="KW-1133">Transmembrane helix</keyword>
<dbReference type="Gene3D" id="2.60.120.1440">
    <property type="match status" value="1"/>
</dbReference>
<reference evidence="4" key="2">
    <citation type="submission" date="2020-09" db="EMBL/GenBank/DDBJ databases">
        <authorList>
            <person name="Sun Q."/>
            <person name="Zhou Y."/>
        </authorList>
    </citation>
    <scope>NUCLEOTIDE SEQUENCE</scope>
    <source>
        <strain evidence="4">CGMCC 1.12195</strain>
    </source>
</reference>
<accession>A0A917HQD0</accession>
<gene>
    <name evidence="4" type="ORF">GCM10007415_19500</name>
</gene>
<dbReference type="PIRSF" id="PIRSF018266">
    <property type="entry name" value="FecR"/>
    <property type="match status" value="1"/>
</dbReference>
<feature type="transmembrane region" description="Helical" evidence="1">
    <location>
        <begin position="74"/>
        <end position="92"/>
    </location>
</feature>
<dbReference type="InterPro" id="IPR032508">
    <property type="entry name" value="FecR_C"/>
</dbReference>
<dbReference type="Gene3D" id="3.55.50.30">
    <property type="match status" value="1"/>
</dbReference>
<feature type="domain" description="Protein FecR C-terminal" evidence="3">
    <location>
        <begin position="310"/>
        <end position="376"/>
    </location>
</feature>
<dbReference type="InterPro" id="IPR006860">
    <property type="entry name" value="FecR"/>
</dbReference>
<organism evidence="4 5">
    <name type="scientific">Parapedobacter pyrenivorans</name>
    <dbReference type="NCBI Taxonomy" id="1305674"/>
    <lineage>
        <taxon>Bacteria</taxon>
        <taxon>Pseudomonadati</taxon>
        <taxon>Bacteroidota</taxon>
        <taxon>Sphingobacteriia</taxon>
        <taxon>Sphingobacteriales</taxon>
        <taxon>Sphingobacteriaceae</taxon>
        <taxon>Parapedobacter</taxon>
    </lineage>
</organism>
<evidence type="ECO:0000259" key="2">
    <source>
        <dbReference type="Pfam" id="PF04773"/>
    </source>
</evidence>
<reference evidence="4" key="1">
    <citation type="journal article" date="2014" name="Int. J. Syst. Evol. Microbiol.">
        <title>Complete genome sequence of Corynebacterium casei LMG S-19264T (=DSM 44701T), isolated from a smear-ripened cheese.</title>
        <authorList>
            <consortium name="US DOE Joint Genome Institute (JGI-PGF)"/>
            <person name="Walter F."/>
            <person name="Albersmeier A."/>
            <person name="Kalinowski J."/>
            <person name="Ruckert C."/>
        </authorList>
    </citation>
    <scope>NUCLEOTIDE SEQUENCE</scope>
    <source>
        <strain evidence="4">CGMCC 1.12195</strain>
    </source>
</reference>
<name>A0A917HQD0_9SPHI</name>
<sequence length="379" mass="41786">MKQEAFRKLLRRYANGDCTEKERKFLEDLVLHNPVVGNWEWNSEEEKVLMGIRIKQAIDERRFGSGRSIRNMRWYWPVAASLLVALGGWWFFRVGTMESADKPLRITETSAFPSDGVRLTLADGSVISLDSLDKGVVDVASGSEIIKLDAGKLVYAHLESGDLVPKHGKQPMNTIHIPNGKQFQLTLPDGTDVWVNTATTLTYPVSFTGGKRSVELDGEAYFEVAKDESRPFEVVANGTSIVVTGTRFNVSAYASDNGVTTTLVEGGVTVRAGAREAELSPGDQAIVGKSGKIERRRGGVEQALAWKNGYFIFDDMDIQAVMRSVARWYDVRVTIGVGVSAKRFGGSFPITAGVDELLTDLETVGNIKFEREGKEVELK</sequence>
<dbReference type="PANTHER" id="PTHR30273:SF2">
    <property type="entry name" value="PROTEIN FECR"/>
    <property type="match status" value="1"/>
</dbReference>
<dbReference type="Proteomes" id="UP000660862">
    <property type="component" value="Unassembled WGS sequence"/>
</dbReference>
<dbReference type="RefSeq" id="WP_188505680.1">
    <property type="nucleotide sequence ID" value="NZ_BMER01000001.1"/>
</dbReference>
<dbReference type="InterPro" id="IPR012373">
    <property type="entry name" value="Ferrdict_sens_TM"/>
</dbReference>
<keyword evidence="1" id="KW-0472">Membrane</keyword>